<proteinExistence type="predicted"/>
<organism evidence="1">
    <name type="scientific">bioreactor metagenome</name>
    <dbReference type="NCBI Taxonomy" id="1076179"/>
    <lineage>
        <taxon>unclassified sequences</taxon>
        <taxon>metagenomes</taxon>
        <taxon>ecological metagenomes</taxon>
    </lineage>
</organism>
<comment type="caution">
    <text evidence="1">The sequence shown here is derived from an EMBL/GenBank/DDBJ whole genome shotgun (WGS) entry which is preliminary data.</text>
</comment>
<reference evidence="1" key="1">
    <citation type="submission" date="2019-08" db="EMBL/GenBank/DDBJ databases">
        <authorList>
            <person name="Kucharzyk K."/>
            <person name="Murdoch R.W."/>
            <person name="Higgins S."/>
            <person name="Loffler F."/>
        </authorList>
    </citation>
    <scope>NUCLEOTIDE SEQUENCE</scope>
</reference>
<accession>A0A645A3B3</accession>
<sequence length="115" mass="12756">MHCNVAARIDAVYIDFIGSVCNSHRIDARSRFGGCKGCAAAFQRDTCHIGRRAVKLCAHRHRIGRHREGDGCRLTDRDAVRRVSRGVGHRFQGQALHCKLCNAVRARHCACGVDC</sequence>
<dbReference type="AlphaFoldDB" id="A0A645A3B3"/>
<dbReference type="EMBL" id="VSSQ01011672">
    <property type="protein sequence ID" value="MPM47426.1"/>
    <property type="molecule type" value="Genomic_DNA"/>
</dbReference>
<protein>
    <submittedName>
        <fullName evidence="1">Uncharacterized protein</fullName>
    </submittedName>
</protein>
<name>A0A645A3B3_9ZZZZ</name>
<evidence type="ECO:0000313" key="1">
    <source>
        <dbReference type="EMBL" id="MPM47426.1"/>
    </source>
</evidence>
<gene>
    <name evidence="1" type="ORF">SDC9_94136</name>
</gene>